<keyword evidence="3" id="KW-1133">Transmembrane helix</keyword>
<dbReference type="AlphaFoldDB" id="A0A382DXA1"/>
<feature type="transmembrane region" description="Helical" evidence="3">
    <location>
        <begin position="6"/>
        <end position="25"/>
    </location>
</feature>
<keyword evidence="3" id="KW-0812">Transmembrane</keyword>
<sequence>MDLFLLLGTSIYFCFVVIIFSGLLFRKKIINTDSNLPLISVVIAARNEEKNITYLLNDLVNQSIDKNYLEILIANDRSSDRTGKIIDQFAIDYSFIKSIHIDNKHDMTPKKYALTQAINSSSGEIIIATDADCRVSEDWVKSMGLLVQQTGKIVIGYSKIESSNTLINEFQKIDFLGIMAANGGLLTYGISCSGSGQNLAYKKDDFYKINGFEPVKNQISGDDMYMVQAISSLKGAIFNYDPNSFVSTLPKKSIKGYLNQRIRWSSNSKSTLRTNPLFFGFLLSAFLANSCILYSIISFSRLSIFLITIKFFLEALVIFIGSRLFLTTVSSIAYIIWNLAQPIYIPIIGISGLIGKYSWKE</sequence>
<evidence type="ECO:0000313" key="5">
    <source>
        <dbReference type="EMBL" id="SVB42722.1"/>
    </source>
</evidence>
<evidence type="ECO:0000256" key="2">
    <source>
        <dbReference type="ARBA" id="ARBA00022679"/>
    </source>
</evidence>
<keyword evidence="1" id="KW-0328">Glycosyltransferase</keyword>
<accession>A0A382DXA1</accession>
<dbReference type="InterPro" id="IPR001173">
    <property type="entry name" value="Glyco_trans_2-like"/>
</dbReference>
<proteinExistence type="predicted"/>
<evidence type="ECO:0000259" key="4">
    <source>
        <dbReference type="Pfam" id="PF00535"/>
    </source>
</evidence>
<feature type="transmembrane region" description="Helical" evidence="3">
    <location>
        <begin position="277"/>
        <end position="297"/>
    </location>
</feature>
<dbReference type="SUPFAM" id="SSF53448">
    <property type="entry name" value="Nucleotide-diphospho-sugar transferases"/>
    <property type="match status" value="1"/>
</dbReference>
<gene>
    <name evidence="5" type="ORF">METZ01_LOCUS195576</name>
</gene>
<evidence type="ECO:0000256" key="3">
    <source>
        <dbReference type="SAM" id="Phobius"/>
    </source>
</evidence>
<protein>
    <recommendedName>
        <fullName evidence="4">Glycosyltransferase 2-like domain-containing protein</fullName>
    </recommendedName>
</protein>
<organism evidence="5">
    <name type="scientific">marine metagenome</name>
    <dbReference type="NCBI Taxonomy" id="408172"/>
    <lineage>
        <taxon>unclassified sequences</taxon>
        <taxon>metagenomes</taxon>
        <taxon>ecological metagenomes</taxon>
    </lineage>
</organism>
<keyword evidence="2" id="KW-0808">Transferase</keyword>
<feature type="domain" description="Glycosyltransferase 2-like" evidence="4">
    <location>
        <begin position="40"/>
        <end position="160"/>
    </location>
</feature>
<dbReference type="Gene3D" id="3.90.550.10">
    <property type="entry name" value="Spore Coat Polysaccharide Biosynthesis Protein SpsA, Chain A"/>
    <property type="match status" value="1"/>
</dbReference>
<keyword evidence="3" id="KW-0472">Membrane</keyword>
<name>A0A382DXA1_9ZZZZ</name>
<dbReference type="PANTHER" id="PTHR43630:SF1">
    <property type="entry name" value="POLY-BETA-1,6-N-ACETYL-D-GLUCOSAMINE SYNTHASE"/>
    <property type="match status" value="1"/>
</dbReference>
<feature type="transmembrane region" description="Helical" evidence="3">
    <location>
        <begin position="333"/>
        <end position="354"/>
    </location>
</feature>
<dbReference type="GO" id="GO:0016757">
    <property type="term" value="F:glycosyltransferase activity"/>
    <property type="evidence" value="ECO:0007669"/>
    <property type="project" value="UniProtKB-KW"/>
</dbReference>
<dbReference type="EMBL" id="UINC01041446">
    <property type="protein sequence ID" value="SVB42722.1"/>
    <property type="molecule type" value="Genomic_DNA"/>
</dbReference>
<feature type="transmembrane region" description="Helical" evidence="3">
    <location>
        <begin position="303"/>
        <end position="326"/>
    </location>
</feature>
<evidence type="ECO:0000256" key="1">
    <source>
        <dbReference type="ARBA" id="ARBA00022676"/>
    </source>
</evidence>
<reference evidence="5" key="1">
    <citation type="submission" date="2018-05" db="EMBL/GenBank/DDBJ databases">
        <authorList>
            <person name="Lanie J.A."/>
            <person name="Ng W.-L."/>
            <person name="Kazmierczak K.M."/>
            <person name="Andrzejewski T.M."/>
            <person name="Davidsen T.M."/>
            <person name="Wayne K.J."/>
            <person name="Tettelin H."/>
            <person name="Glass J.I."/>
            <person name="Rusch D."/>
            <person name="Podicherti R."/>
            <person name="Tsui H.-C.T."/>
            <person name="Winkler M.E."/>
        </authorList>
    </citation>
    <scope>NUCLEOTIDE SEQUENCE</scope>
</reference>
<dbReference type="Pfam" id="PF00535">
    <property type="entry name" value="Glycos_transf_2"/>
    <property type="match status" value="1"/>
</dbReference>
<dbReference type="InterPro" id="IPR029044">
    <property type="entry name" value="Nucleotide-diphossugar_trans"/>
</dbReference>
<dbReference type="PANTHER" id="PTHR43630">
    <property type="entry name" value="POLY-BETA-1,6-N-ACETYL-D-GLUCOSAMINE SYNTHASE"/>
    <property type="match status" value="1"/>
</dbReference>